<feature type="non-terminal residue" evidence="2">
    <location>
        <position position="1"/>
    </location>
</feature>
<dbReference type="PANTHER" id="PTHR36132">
    <property type="entry name" value="TRANSMEMBRANE PROTEIN 221"/>
    <property type="match status" value="1"/>
</dbReference>
<dbReference type="Proteomes" id="UP000614263">
    <property type="component" value="Unassembled WGS sequence"/>
</dbReference>
<feature type="transmembrane region" description="Helical" evidence="1">
    <location>
        <begin position="12"/>
        <end position="38"/>
    </location>
</feature>
<dbReference type="EMBL" id="WEZZ01003722">
    <property type="protein sequence ID" value="NXP58064.1"/>
    <property type="molecule type" value="Genomic_DNA"/>
</dbReference>
<keyword evidence="1" id="KW-0472">Membrane</keyword>
<evidence type="ECO:0000313" key="2">
    <source>
        <dbReference type="EMBL" id="NXP58064.1"/>
    </source>
</evidence>
<keyword evidence="3" id="KW-1185">Reference proteome</keyword>
<sequence>RADWFLLDSRSVRHAAVGLFCCGLCLYLTLALFLPLLLQLEAAIAGACILTSGTLVLLLSALHALLRHSRISRISRRSRSEPSQALYENDSAQPGAEIHREFSFPPSLEGKSQA</sequence>
<dbReference type="InterPro" id="IPR029201">
    <property type="entry name" value="Jiraiya"/>
</dbReference>
<dbReference type="AlphaFoldDB" id="A0A852AU23"/>
<keyword evidence="1" id="KW-1133">Transmembrane helix</keyword>
<gene>
    <name evidence="2" type="primary">Tmem221</name>
    <name evidence="2" type="ORF">CHLCYA_R07824</name>
</gene>
<proteinExistence type="predicted"/>
<protein>
    <submittedName>
        <fullName evidence="2">TM221 protein</fullName>
    </submittedName>
</protein>
<evidence type="ECO:0000256" key="1">
    <source>
        <dbReference type="SAM" id="Phobius"/>
    </source>
</evidence>
<dbReference type="PANTHER" id="PTHR36132:SF1">
    <property type="entry name" value="TRANSMEMBRANE PROTEIN 221"/>
    <property type="match status" value="1"/>
</dbReference>
<dbReference type="InterPro" id="IPR053101">
    <property type="entry name" value="TM221"/>
</dbReference>
<organism evidence="2 3">
    <name type="scientific">Chloropsis cyanopogon</name>
    <dbReference type="NCBI Taxonomy" id="1218682"/>
    <lineage>
        <taxon>Eukaryota</taxon>
        <taxon>Metazoa</taxon>
        <taxon>Chordata</taxon>
        <taxon>Craniata</taxon>
        <taxon>Vertebrata</taxon>
        <taxon>Euteleostomi</taxon>
        <taxon>Archelosauria</taxon>
        <taxon>Archosauria</taxon>
        <taxon>Dinosauria</taxon>
        <taxon>Saurischia</taxon>
        <taxon>Theropoda</taxon>
        <taxon>Coelurosauria</taxon>
        <taxon>Aves</taxon>
        <taxon>Neognathae</taxon>
        <taxon>Neoaves</taxon>
        <taxon>Telluraves</taxon>
        <taxon>Australaves</taxon>
        <taxon>Passeriformes</taxon>
        <taxon>Corvoidea</taxon>
        <taxon>Irenidae</taxon>
        <taxon>Chloropsis</taxon>
    </lineage>
</organism>
<name>A0A852AU23_9CORV</name>
<feature type="transmembrane region" description="Helical" evidence="1">
    <location>
        <begin position="44"/>
        <end position="66"/>
    </location>
</feature>
<reference evidence="2" key="1">
    <citation type="submission" date="2019-10" db="EMBL/GenBank/DDBJ databases">
        <title>Bird 10,000 Genomes (B10K) Project - Family phase.</title>
        <authorList>
            <person name="Zhang G."/>
        </authorList>
    </citation>
    <scope>NUCLEOTIDE SEQUENCE</scope>
    <source>
        <strain evidence="2">B10K-DU-002-57</strain>
        <tissue evidence="2">Muscle</tissue>
    </source>
</reference>
<keyword evidence="1" id="KW-0812">Transmembrane</keyword>
<comment type="caution">
    <text evidence="2">The sequence shown here is derived from an EMBL/GenBank/DDBJ whole genome shotgun (WGS) entry which is preliminary data.</text>
</comment>
<accession>A0A852AU23</accession>
<evidence type="ECO:0000313" key="3">
    <source>
        <dbReference type="Proteomes" id="UP000614263"/>
    </source>
</evidence>
<feature type="non-terminal residue" evidence="2">
    <location>
        <position position="114"/>
    </location>
</feature>
<dbReference type="Pfam" id="PF15038">
    <property type="entry name" value="Jiraiya"/>
    <property type="match status" value="1"/>
</dbReference>